<feature type="transmembrane region" description="Helical" evidence="6">
    <location>
        <begin position="175"/>
        <end position="196"/>
    </location>
</feature>
<sequence>MNNPKSAAIGQAHAATGIRSGSLLLMFGVILIASNLRASITVVGPLTASIRADTGLSNVLASLLTALPLIAFALLSPLAPGIARRIGMEKTLFISMAALTAGIVIRSLPSAAALFAGTAVLGASIAIGNVLLPGLIKRDFPGKVGLMTGLYSMSMSLWASLSSGISVPVANGLGLGWRGSLGCWAILAAAGLILWLPQLKASGAAAAVIKRARTGSLWKSSLAWQVTLFMGLQSLAFYVTIAWLPAILHDRGMSTGAAGWMLSLMQFVSLPASFIMPVLAGRRSSQRGLVVFTALVALLGYCGLLLSTSTSLAPLWIILIGIAQGASISLSLALFALRASSAAQAAELSGMAQSFGYLLAAVGPILFGYLHDLTQSWTAPLLVLVVSTILFLLIGLGAGRSVQLGDSRPAAK</sequence>
<feature type="transmembrane region" description="Helical" evidence="6">
    <location>
        <begin position="114"/>
        <end position="136"/>
    </location>
</feature>
<dbReference type="Gene3D" id="1.20.1250.20">
    <property type="entry name" value="MFS general substrate transporter like domains"/>
    <property type="match status" value="2"/>
</dbReference>
<evidence type="ECO:0000256" key="2">
    <source>
        <dbReference type="ARBA" id="ARBA00022448"/>
    </source>
</evidence>
<dbReference type="Proteomes" id="UP001057134">
    <property type="component" value="Chromosome"/>
</dbReference>
<dbReference type="Pfam" id="PF07690">
    <property type="entry name" value="MFS_1"/>
    <property type="match status" value="1"/>
</dbReference>
<keyword evidence="5 6" id="KW-0472">Membrane</keyword>
<keyword evidence="2" id="KW-0813">Transport</keyword>
<evidence type="ECO:0000256" key="1">
    <source>
        <dbReference type="ARBA" id="ARBA00004651"/>
    </source>
</evidence>
<dbReference type="NCBIfam" id="TIGR00896">
    <property type="entry name" value="CynX"/>
    <property type="match status" value="1"/>
</dbReference>
<dbReference type="RefSeq" id="WP_249862362.1">
    <property type="nucleotide sequence ID" value="NZ_CP027059.1"/>
</dbReference>
<evidence type="ECO:0000313" key="8">
    <source>
        <dbReference type="EMBL" id="UQZ86859.1"/>
    </source>
</evidence>
<feature type="transmembrane region" description="Helical" evidence="6">
    <location>
        <begin position="148"/>
        <end position="169"/>
    </location>
</feature>
<feature type="transmembrane region" description="Helical" evidence="6">
    <location>
        <begin position="91"/>
        <end position="108"/>
    </location>
</feature>
<evidence type="ECO:0000256" key="6">
    <source>
        <dbReference type="SAM" id="Phobius"/>
    </source>
</evidence>
<keyword evidence="9" id="KW-1185">Reference proteome</keyword>
<name>A0ABY4RW30_9BACL</name>
<dbReference type="InterPro" id="IPR052524">
    <property type="entry name" value="MFS_Cyanate_Porter"/>
</dbReference>
<dbReference type="PANTHER" id="PTHR23523:SF2">
    <property type="entry name" value="2-NITROIMIDAZOLE TRANSPORTER"/>
    <property type="match status" value="1"/>
</dbReference>
<feature type="transmembrane region" description="Helical" evidence="6">
    <location>
        <begin position="21"/>
        <end position="40"/>
    </location>
</feature>
<dbReference type="PROSITE" id="PS50850">
    <property type="entry name" value="MFS"/>
    <property type="match status" value="1"/>
</dbReference>
<evidence type="ECO:0000313" key="9">
    <source>
        <dbReference type="Proteomes" id="UP001057134"/>
    </source>
</evidence>
<dbReference type="InterPro" id="IPR011701">
    <property type="entry name" value="MFS"/>
</dbReference>
<evidence type="ECO:0000256" key="5">
    <source>
        <dbReference type="ARBA" id="ARBA00023136"/>
    </source>
</evidence>
<reference evidence="8" key="2">
    <citation type="journal article" date="2021" name="J Anim Sci Technol">
        <title>Complete genome sequence of Paenibacillus konkukensis sp. nov. SK3146 as a potential probiotic strain.</title>
        <authorList>
            <person name="Jung H.I."/>
            <person name="Park S."/>
            <person name="Niu K.M."/>
            <person name="Lee S.W."/>
            <person name="Kothari D."/>
            <person name="Yi K.J."/>
            <person name="Kim S.K."/>
        </authorList>
    </citation>
    <scope>NUCLEOTIDE SEQUENCE</scope>
    <source>
        <strain evidence="8">SK3146</strain>
    </source>
</reference>
<gene>
    <name evidence="8" type="primary">yycB_1</name>
    <name evidence="8" type="ORF">SK3146_06152</name>
</gene>
<evidence type="ECO:0000259" key="7">
    <source>
        <dbReference type="PROSITE" id="PS50850"/>
    </source>
</evidence>
<feature type="domain" description="Major facilitator superfamily (MFS) profile" evidence="7">
    <location>
        <begin position="14"/>
        <end position="403"/>
    </location>
</feature>
<feature type="transmembrane region" description="Helical" evidence="6">
    <location>
        <begin position="222"/>
        <end position="248"/>
    </location>
</feature>
<dbReference type="InterPro" id="IPR020846">
    <property type="entry name" value="MFS_dom"/>
</dbReference>
<reference evidence="8" key="1">
    <citation type="submission" date="2018-02" db="EMBL/GenBank/DDBJ databases">
        <authorList>
            <person name="Kim S.-K."/>
            <person name="Jung H.-I."/>
            <person name="Lee S.-W."/>
        </authorList>
    </citation>
    <scope>NUCLEOTIDE SEQUENCE</scope>
    <source>
        <strain evidence="8">SK3146</strain>
    </source>
</reference>
<dbReference type="SUPFAM" id="SSF103473">
    <property type="entry name" value="MFS general substrate transporter"/>
    <property type="match status" value="1"/>
</dbReference>
<dbReference type="PANTHER" id="PTHR23523">
    <property type="match status" value="1"/>
</dbReference>
<accession>A0ABY4RW30</accession>
<dbReference type="InterPro" id="IPR036259">
    <property type="entry name" value="MFS_trans_sf"/>
</dbReference>
<dbReference type="CDD" id="cd17339">
    <property type="entry name" value="MFS_NIMT_CynX_like"/>
    <property type="match status" value="1"/>
</dbReference>
<keyword evidence="3 6" id="KW-0812">Transmembrane</keyword>
<feature type="transmembrane region" description="Helical" evidence="6">
    <location>
        <begin position="260"/>
        <end position="281"/>
    </location>
</feature>
<feature type="transmembrane region" description="Helical" evidence="6">
    <location>
        <begin position="288"/>
        <end position="307"/>
    </location>
</feature>
<evidence type="ECO:0000256" key="3">
    <source>
        <dbReference type="ARBA" id="ARBA00022692"/>
    </source>
</evidence>
<feature type="transmembrane region" description="Helical" evidence="6">
    <location>
        <begin position="313"/>
        <end position="336"/>
    </location>
</feature>
<protein>
    <submittedName>
        <fullName evidence="8">Transporter YycB</fullName>
    </submittedName>
</protein>
<evidence type="ECO:0000256" key="4">
    <source>
        <dbReference type="ARBA" id="ARBA00022989"/>
    </source>
</evidence>
<comment type="subcellular location">
    <subcellularLocation>
        <location evidence="1">Cell membrane</location>
        <topology evidence="1">Multi-pass membrane protein</topology>
    </subcellularLocation>
</comment>
<dbReference type="EMBL" id="CP027059">
    <property type="protein sequence ID" value="UQZ86859.1"/>
    <property type="molecule type" value="Genomic_DNA"/>
</dbReference>
<proteinExistence type="predicted"/>
<feature type="transmembrane region" description="Helical" evidence="6">
    <location>
        <begin position="348"/>
        <end position="371"/>
    </location>
</feature>
<keyword evidence="4 6" id="KW-1133">Transmembrane helix</keyword>
<dbReference type="InterPro" id="IPR004747">
    <property type="entry name" value="CynX-like"/>
</dbReference>
<feature type="transmembrane region" description="Helical" evidence="6">
    <location>
        <begin position="60"/>
        <end position="79"/>
    </location>
</feature>
<organism evidence="8 9">
    <name type="scientific">Paenibacillus konkukensis</name>
    <dbReference type="NCBI Taxonomy" id="2020716"/>
    <lineage>
        <taxon>Bacteria</taxon>
        <taxon>Bacillati</taxon>
        <taxon>Bacillota</taxon>
        <taxon>Bacilli</taxon>
        <taxon>Bacillales</taxon>
        <taxon>Paenibacillaceae</taxon>
        <taxon>Paenibacillus</taxon>
    </lineage>
</organism>
<feature type="transmembrane region" description="Helical" evidence="6">
    <location>
        <begin position="377"/>
        <end position="398"/>
    </location>
</feature>